<dbReference type="AlphaFoldDB" id="H8H2Y4"/>
<organism evidence="1 2">
    <name type="scientific">Deinococcus gobiensis (strain DSM 21396 / JCM 16679 / CGMCC 1.7299 / I-0)</name>
    <dbReference type="NCBI Taxonomy" id="745776"/>
    <lineage>
        <taxon>Bacteria</taxon>
        <taxon>Thermotogati</taxon>
        <taxon>Deinococcota</taxon>
        <taxon>Deinococci</taxon>
        <taxon>Deinococcales</taxon>
        <taxon>Deinococcaceae</taxon>
        <taxon>Deinococcus</taxon>
    </lineage>
</organism>
<gene>
    <name evidence="1" type="ordered locus">DGo_PC0089</name>
</gene>
<dbReference type="HOGENOM" id="CLU_344823_0_0_0"/>
<dbReference type="Proteomes" id="UP000007575">
    <property type="component" value="Plasmid P3"/>
</dbReference>
<keyword evidence="2" id="KW-1185">Reference proteome</keyword>
<dbReference type="PATRIC" id="fig|745776.4.peg.3863"/>
<dbReference type="EMBL" id="CP002194">
    <property type="protein sequence ID" value="AFD27881.1"/>
    <property type="molecule type" value="Genomic_DNA"/>
</dbReference>
<sequence length="789" mass="89824">MTIRIEWALFRWAHTYGYSQVAGSLRDSRVSALIAKWSDVPSGADRPDMPERAWAAWRIDDYYVLVRSVPDQEEDRGGGYVSRALLLPVAQAEKLISLMPLFDLLEGPEHFWNTNVQNSIELSASPLSNEVVEAVSALLAAFAKRDTKRIVLLNSVQTPIILSGLWQTLWPAARLQLSFKTYYTPTQVSLKEGKPQLIISPTLAALWEAHDYEVITGTVQGSIPALVKHLIDNTSPLAKTLLKGYSGGLTDLPTLTVLYRQVETALQTEDTWGTLMAINTLERVSISVESRDQISAQLYQALEERIPRLPTQEFLYLAQTASLSSSLNHALESWITDRLLFEPDISKILEEPTEAWFRQTIEAGVAAISPSEAAANQVWAYWTLLRDQGVLPIFLSKNWEASLASTVPPEPPIDLEETALQTRLLRIYAVLIRRYPHIKAIQTVLRHVTPEDQLTIWVDLQFQWGKEAFIQAIAQLDAPELDPFVIETLDQEPDLLQFLNPTQIPWQRWWTQRVENGADVWQGIPDQSLVLENLLNLGPERWPHPVMAAIATTPQANLLHQPQRRKLWQYLPKGFLSTTASAWLDADVSPNDIEREVLEEVLSQVRMQLPPASAIKLLRLTAPWVDSVKLDLLLQSARITWPEDLVSVLQQRADQQYLAEGWYDKSLSGRYIFPAGFFDPLYERLRPMQQIRYLRDMGHAIPDQLWWIALREKSLATFGDELDRVWADIGGKAKHLEHQGSRESRWFHAIQRIKSKGRPSFGDLLRVIGREDQGSDDSKVLWEMRPYDT</sequence>
<geneLocation type="plasmid" evidence="1 2">
    <name>P3</name>
</geneLocation>
<dbReference type="Pfam" id="PF20012">
    <property type="entry name" value="GAP1-N1"/>
    <property type="match status" value="1"/>
</dbReference>
<evidence type="ECO:0000313" key="2">
    <source>
        <dbReference type="Proteomes" id="UP000007575"/>
    </source>
</evidence>
<protein>
    <submittedName>
        <fullName evidence="1">Uncharacterized protein</fullName>
    </submittedName>
</protein>
<reference evidence="1 2" key="1">
    <citation type="journal article" date="2012" name="PLoS ONE">
        <title>Genome sequence and transcriptome analysis of the radioresistant bacterium Deinococcus gobiensis: insights into the extreme environmental adaptations.</title>
        <authorList>
            <person name="Yuan M."/>
            <person name="Chen M."/>
            <person name="Zhang W."/>
            <person name="Lu W."/>
            <person name="Wang J."/>
            <person name="Yang M."/>
            <person name="Zhao P."/>
            <person name="Tang R."/>
            <person name="Li X."/>
            <person name="Hao Y."/>
            <person name="Zhou Z."/>
            <person name="Zhan Y."/>
            <person name="Yu H."/>
            <person name="Teng C."/>
            <person name="Yan Y."/>
            <person name="Ping S."/>
            <person name="Wang Y."/>
            <person name="Lin M."/>
        </authorList>
    </citation>
    <scope>NUCLEOTIDE SEQUENCE [LARGE SCALE GENOMIC DNA]</scope>
    <source>
        <strain evidence="2">DSM 21396 / JCM 16679 / CGMCC 1.7299 / I-0</strain>
        <plasmid evidence="1">P3</plasmid>
    </source>
</reference>
<evidence type="ECO:0000313" key="1">
    <source>
        <dbReference type="EMBL" id="AFD27881.1"/>
    </source>
</evidence>
<dbReference type="KEGG" id="dgo:DGo_PC0089"/>
<proteinExistence type="predicted"/>
<dbReference type="RefSeq" id="WP_014682791.1">
    <property type="nucleotide sequence ID" value="NC_017771.1"/>
</dbReference>
<name>H8H2Y4_DEIGI</name>
<accession>H8H2Y4</accession>
<keyword evidence="1" id="KW-0614">Plasmid</keyword>